<dbReference type="Proteomes" id="UP000681967">
    <property type="component" value="Unassembled WGS sequence"/>
</dbReference>
<reference evidence="6" key="1">
    <citation type="submission" date="2021-02" db="EMBL/GenBank/DDBJ databases">
        <authorList>
            <person name="Nowell W R."/>
        </authorList>
    </citation>
    <scope>NUCLEOTIDE SEQUENCE</scope>
</reference>
<feature type="non-terminal residue" evidence="6">
    <location>
        <position position="338"/>
    </location>
</feature>
<keyword evidence="4" id="KW-0472">Membrane</keyword>
<dbReference type="SMART" id="SM00184">
    <property type="entry name" value="RING"/>
    <property type="match status" value="1"/>
</dbReference>
<dbReference type="Pfam" id="PF13920">
    <property type="entry name" value="zf-C3HC4_3"/>
    <property type="match status" value="1"/>
</dbReference>
<organism evidence="6 8">
    <name type="scientific">Rotaria magnacalcarata</name>
    <dbReference type="NCBI Taxonomy" id="392030"/>
    <lineage>
        <taxon>Eukaryota</taxon>
        <taxon>Metazoa</taxon>
        <taxon>Spiralia</taxon>
        <taxon>Gnathifera</taxon>
        <taxon>Rotifera</taxon>
        <taxon>Eurotatoria</taxon>
        <taxon>Bdelloidea</taxon>
        <taxon>Philodinida</taxon>
        <taxon>Philodinidae</taxon>
        <taxon>Rotaria</taxon>
    </lineage>
</organism>
<dbReference type="AlphaFoldDB" id="A0A819SVU9"/>
<evidence type="ECO:0000313" key="6">
    <source>
        <dbReference type="EMBL" id="CAF4071387.1"/>
    </source>
</evidence>
<evidence type="ECO:0000256" key="1">
    <source>
        <dbReference type="ARBA" id="ARBA00022771"/>
    </source>
</evidence>
<evidence type="ECO:0000256" key="4">
    <source>
        <dbReference type="SAM" id="Phobius"/>
    </source>
</evidence>
<keyword evidence="4" id="KW-1133">Transmembrane helix</keyword>
<keyword evidence="8" id="KW-1185">Reference proteome</keyword>
<dbReference type="SUPFAM" id="SSF57850">
    <property type="entry name" value="RING/U-box"/>
    <property type="match status" value="1"/>
</dbReference>
<evidence type="ECO:0000313" key="8">
    <source>
        <dbReference type="Proteomes" id="UP000663866"/>
    </source>
</evidence>
<keyword evidence="2" id="KW-0862">Zinc</keyword>
<dbReference type="InterPro" id="IPR013083">
    <property type="entry name" value="Znf_RING/FYVE/PHD"/>
</dbReference>
<dbReference type="EMBL" id="CAJOBH010025752">
    <property type="protein sequence ID" value="CAF4248620.1"/>
    <property type="molecule type" value="Genomic_DNA"/>
</dbReference>
<keyword evidence="1 3" id="KW-0863">Zinc-finger</keyword>
<evidence type="ECO:0000313" key="7">
    <source>
        <dbReference type="EMBL" id="CAF4248620.1"/>
    </source>
</evidence>
<protein>
    <recommendedName>
        <fullName evidence="5">RING-type domain-containing protein</fullName>
    </recommendedName>
</protein>
<sequence length="338" mass="39423">MLITSILVSIWLNLFDKYHTFLFSIVFSFVFTIEIYIALVFISTYLSLTWFHRYNNSSIHYPLKFLWSYLANRSVPNQQNHSLLSNEYISEISNVPLQNPFRRLMLLKIHNLFRRTTSNTNKDSDNNNKNKYRLFDYRCPICFNNTQSAFRWIALGCGHILCSLCTQHLYFGNKPMCPSCRSPIILTDLNQIYTSIYSFLKINQRMKEHYTHMNNSALPIIGHPGAYTSKRMYQQPLAQIPINYATAAIPRYAPFGTDYTPDYTTKIIGSRYVPIPEIASNASKYPSPLLTKNIDPDLAPTKTIQTAHAQDSPQWPQQTKPRFDTTYRTEFINRIRHP</sequence>
<dbReference type="GO" id="GO:0008270">
    <property type="term" value="F:zinc ion binding"/>
    <property type="evidence" value="ECO:0007669"/>
    <property type="project" value="UniProtKB-KW"/>
</dbReference>
<dbReference type="InterPro" id="IPR001841">
    <property type="entry name" value="Znf_RING"/>
</dbReference>
<dbReference type="Proteomes" id="UP000663866">
    <property type="component" value="Unassembled WGS sequence"/>
</dbReference>
<proteinExistence type="predicted"/>
<evidence type="ECO:0000256" key="2">
    <source>
        <dbReference type="ARBA" id="ARBA00022833"/>
    </source>
</evidence>
<evidence type="ECO:0000259" key="5">
    <source>
        <dbReference type="PROSITE" id="PS50089"/>
    </source>
</evidence>
<feature type="domain" description="RING-type" evidence="5">
    <location>
        <begin position="139"/>
        <end position="181"/>
    </location>
</feature>
<feature type="transmembrane region" description="Helical" evidence="4">
    <location>
        <begin position="20"/>
        <end position="48"/>
    </location>
</feature>
<dbReference type="PROSITE" id="PS50089">
    <property type="entry name" value="ZF_RING_2"/>
    <property type="match status" value="1"/>
</dbReference>
<evidence type="ECO:0000256" key="3">
    <source>
        <dbReference type="PROSITE-ProRule" id="PRU00175"/>
    </source>
</evidence>
<comment type="caution">
    <text evidence="6">The sequence shown here is derived from an EMBL/GenBank/DDBJ whole genome shotgun (WGS) entry which is preliminary data.</text>
</comment>
<dbReference type="Gene3D" id="3.30.40.10">
    <property type="entry name" value="Zinc/RING finger domain, C3HC4 (zinc finger)"/>
    <property type="match status" value="1"/>
</dbReference>
<gene>
    <name evidence="7" type="ORF">BYL167_LOCUS25456</name>
    <name evidence="6" type="ORF">OVN521_LOCUS19219</name>
</gene>
<dbReference type="EMBL" id="CAJOBG010003597">
    <property type="protein sequence ID" value="CAF4071387.1"/>
    <property type="molecule type" value="Genomic_DNA"/>
</dbReference>
<keyword evidence="4" id="KW-0812">Transmembrane</keyword>
<keyword evidence="1 3" id="KW-0479">Metal-binding</keyword>
<accession>A0A819SVU9</accession>
<name>A0A819SVU9_9BILA</name>